<dbReference type="PANTHER" id="PTHR42792">
    <property type="entry name" value="FLAGELLIN"/>
    <property type="match status" value="1"/>
</dbReference>
<dbReference type="InterPro" id="IPR001492">
    <property type="entry name" value="Flagellin"/>
</dbReference>
<evidence type="ECO:0000256" key="3">
    <source>
        <dbReference type="ARBA" id="ARBA00023143"/>
    </source>
</evidence>
<protein>
    <submittedName>
        <fullName evidence="6">Flagellar hook-associated protein 3 FlgL</fullName>
    </submittedName>
</protein>
<dbReference type="Proteomes" id="UP000199088">
    <property type="component" value="Unassembled WGS sequence"/>
</dbReference>
<feature type="domain" description="Flagellin C-terminal" evidence="5">
    <location>
        <begin position="210"/>
        <end position="292"/>
    </location>
</feature>
<comment type="similarity">
    <text evidence="2">Belongs to the bacterial flagellin family.</text>
</comment>
<dbReference type="Pfam" id="PF00669">
    <property type="entry name" value="Flagellin_N"/>
    <property type="match status" value="1"/>
</dbReference>
<keyword evidence="6" id="KW-0282">Flagellum</keyword>
<dbReference type="PANTHER" id="PTHR42792:SF1">
    <property type="entry name" value="FLAGELLAR HOOK-ASSOCIATED PROTEIN 3"/>
    <property type="match status" value="1"/>
</dbReference>
<keyword evidence="7" id="KW-1185">Reference proteome</keyword>
<sequence length="293" mass="29886">MRITHRAIAENSARGMQTNLSALAKLNEQISSGKSITKPSDSPTGTSTAMRSRADLTANDQYTANISTATSTLTAADSALGSMGSLLARVRDLVTAAANTGATSTGGNAAIATEIAGIKEGMIAVANRTVGGVPVFGGATSGTAAYDATGAYVGRTGLTQDVRVSPSETVQTSTAGPDAFGADGSNVFDLLSTIVGDLATNPSALSGRLAQIDTAAQRMSDARATVGVRTSRLEQVASINASQALTIKGTLSEAEDIDQAKTYLELTVRQTAYNAALQVTASTIQTSLVDYLR</sequence>
<dbReference type="GO" id="GO:0005198">
    <property type="term" value="F:structural molecule activity"/>
    <property type="evidence" value="ECO:0007669"/>
    <property type="project" value="InterPro"/>
</dbReference>
<evidence type="ECO:0000256" key="1">
    <source>
        <dbReference type="ARBA" id="ARBA00004365"/>
    </source>
</evidence>
<keyword evidence="6" id="KW-0966">Cell projection</keyword>
<name>A0A1H0CK79_9ACTN</name>
<evidence type="ECO:0000313" key="6">
    <source>
        <dbReference type="EMBL" id="SDN58276.1"/>
    </source>
</evidence>
<evidence type="ECO:0000256" key="2">
    <source>
        <dbReference type="ARBA" id="ARBA00005709"/>
    </source>
</evidence>
<gene>
    <name evidence="6" type="ORF">SAMN05660199_00333</name>
</gene>
<dbReference type="Gene3D" id="1.20.1330.10">
    <property type="entry name" value="f41 fragment of flagellin, N-terminal domain"/>
    <property type="match status" value="1"/>
</dbReference>
<feature type="domain" description="Flagellin N-terminal" evidence="4">
    <location>
        <begin position="3"/>
        <end position="129"/>
    </location>
</feature>
<evidence type="ECO:0000259" key="5">
    <source>
        <dbReference type="Pfam" id="PF00700"/>
    </source>
</evidence>
<organism evidence="6 7">
    <name type="scientific">Klenkia soli</name>
    <dbReference type="NCBI Taxonomy" id="1052260"/>
    <lineage>
        <taxon>Bacteria</taxon>
        <taxon>Bacillati</taxon>
        <taxon>Actinomycetota</taxon>
        <taxon>Actinomycetes</taxon>
        <taxon>Geodermatophilales</taxon>
        <taxon>Geodermatophilaceae</taxon>
        <taxon>Klenkia</taxon>
    </lineage>
</organism>
<dbReference type="InterPro" id="IPR013384">
    <property type="entry name" value="Flagell_FlgL"/>
</dbReference>
<dbReference type="OrthoDB" id="9758307at2"/>
<dbReference type="RefSeq" id="WP_091238430.1">
    <property type="nucleotide sequence ID" value="NZ_FNIR01000001.1"/>
</dbReference>
<comment type="subcellular location">
    <subcellularLocation>
        <location evidence="1">Bacterial flagellum</location>
    </subcellularLocation>
</comment>
<dbReference type="InterPro" id="IPR001029">
    <property type="entry name" value="Flagellin_N"/>
</dbReference>
<reference evidence="7" key="1">
    <citation type="submission" date="2016-10" db="EMBL/GenBank/DDBJ databases">
        <authorList>
            <person name="Varghese N."/>
            <person name="Submissions S."/>
        </authorList>
    </citation>
    <scope>NUCLEOTIDE SEQUENCE [LARGE SCALE GENOMIC DNA]</scope>
    <source>
        <strain evidence="7">DSM 45843</strain>
    </source>
</reference>
<dbReference type="STRING" id="1052260.SAMN05660199_00333"/>
<dbReference type="NCBIfam" id="TIGR02550">
    <property type="entry name" value="flagell_flgL"/>
    <property type="match status" value="1"/>
</dbReference>
<evidence type="ECO:0000259" key="4">
    <source>
        <dbReference type="Pfam" id="PF00669"/>
    </source>
</evidence>
<keyword evidence="6" id="KW-0969">Cilium</keyword>
<dbReference type="AlphaFoldDB" id="A0A1H0CK79"/>
<dbReference type="Pfam" id="PF00700">
    <property type="entry name" value="Flagellin_C"/>
    <property type="match status" value="1"/>
</dbReference>
<dbReference type="GO" id="GO:0009424">
    <property type="term" value="C:bacterial-type flagellum hook"/>
    <property type="evidence" value="ECO:0007669"/>
    <property type="project" value="InterPro"/>
</dbReference>
<dbReference type="SUPFAM" id="SSF64518">
    <property type="entry name" value="Phase 1 flagellin"/>
    <property type="match status" value="1"/>
</dbReference>
<dbReference type="EMBL" id="FNIR01000001">
    <property type="protein sequence ID" value="SDN58276.1"/>
    <property type="molecule type" value="Genomic_DNA"/>
</dbReference>
<proteinExistence type="inferred from homology"/>
<dbReference type="GO" id="GO:0071973">
    <property type="term" value="P:bacterial-type flagellum-dependent cell motility"/>
    <property type="evidence" value="ECO:0007669"/>
    <property type="project" value="InterPro"/>
</dbReference>
<evidence type="ECO:0000313" key="7">
    <source>
        <dbReference type="Proteomes" id="UP000199088"/>
    </source>
</evidence>
<keyword evidence="3" id="KW-0975">Bacterial flagellum</keyword>
<dbReference type="InterPro" id="IPR046358">
    <property type="entry name" value="Flagellin_C"/>
</dbReference>
<accession>A0A1H0CK79</accession>